<feature type="transmembrane region" description="Helical" evidence="1">
    <location>
        <begin position="56"/>
        <end position="72"/>
    </location>
</feature>
<keyword evidence="1" id="KW-0812">Transmembrane</keyword>
<protein>
    <submittedName>
        <fullName evidence="2">Uncharacterized protein</fullName>
    </submittedName>
</protein>
<dbReference type="RefSeq" id="WP_140453357.1">
    <property type="nucleotide sequence ID" value="NZ_VFRP01000004.1"/>
</dbReference>
<evidence type="ECO:0000256" key="1">
    <source>
        <dbReference type="SAM" id="Phobius"/>
    </source>
</evidence>
<comment type="caution">
    <text evidence="2">The sequence shown here is derived from an EMBL/GenBank/DDBJ whole genome shotgun (WGS) entry which is preliminary data.</text>
</comment>
<feature type="transmembrane region" description="Helical" evidence="1">
    <location>
        <begin position="127"/>
        <end position="152"/>
    </location>
</feature>
<feature type="transmembrane region" description="Helical" evidence="1">
    <location>
        <begin position="329"/>
        <end position="351"/>
    </location>
</feature>
<evidence type="ECO:0000313" key="3">
    <source>
        <dbReference type="Proteomes" id="UP000319255"/>
    </source>
</evidence>
<dbReference type="EMBL" id="VFRP01000004">
    <property type="protein sequence ID" value="TPE52115.1"/>
    <property type="molecule type" value="Genomic_DNA"/>
</dbReference>
<keyword evidence="3" id="KW-1185">Reference proteome</keyword>
<feature type="transmembrane region" description="Helical" evidence="1">
    <location>
        <begin position="279"/>
        <end position="297"/>
    </location>
</feature>
<sequence>MPLDARFAGLAGVLPAGVMLAMIGYEYTGHPAWTAIAGVLSVAAIAVFSLDAPPSRSAFVVVGLGLAGWAVATRPDWRAGLGTAIERGAFIIALFTALTAIRTAAMSSREIVACGRFLARQPPGRRYLALTLGGHLFGLVLMYGSIALLGGLAAESTAAEPDAEIRRHRLRRMLLAVHRGFAATLCWSPIAFSMAITTTLVPGASWSRAVLPCLVSAALLLLGGWALDTVFKPRLSRPAPPPAAVEPGGWVENLRPLILLLVTVVAGAALLRALTGVEIVGAVMSLVPAVAVGWIFLQGSPFGRSRGAHTASRVADFVTGELAAFRGQILLLFMAAFIGSLGAFVLVPLMADHGPDLTAPPPALIALALLWIIPLTGQLGMNPILAVSLLIPLVPAPAALGLDPTVLVAAITGGWALSGTTSPFTASVLLVASIGRVRPIRAGLAWNGAYMLVMGAALSLWVLILAALL</sequence>
<dbReference type="Proteomes" id="UP000319255">
    <property type="component" value="Unassembled WGS sequence"/>
</dbReference>
<feature type="transmembrane region" description="Helical" evidence="1">
    <location>
        <begin position="84"/>
        <end position="107"/>
    </location>
</feature>
<organism evidence="2 3">
    <name type="scientific">Amaricoccus solimangrovi</name>
    <dbReference type="NCBI Taxonomy" id="2589815"/>
    <lineage>
        <taxon>Bacteria</taxon>
        <taxon>Pseudomonadati</taxon>
        <taxon>Pseudomonadota</taxon>
        <taxon>Alphaproteobacteria</taxon>
        <taxon>Rhodobacterales</taxon>
        <taxon>Paracoccaceae</taxon>
        <taxon>Amaricoccus</taxon>
    </lineage>
</organism>
<feature type="transmembrane region" description="Helical" evidence="1">
    <location>
        <begin position="257"/>
        <end position="273"/>
    </location>
</feature>
<reference evidence="2 3" key="1">
    <citation type="submission" date="2019-06" db="EMBL/GenBank/DDBJ databases">
        <title>A novel bacterium of genus Amaricoccus, isolated from marine sediment.</title>
        <authorList>
            <person name="Huang H."/>
            <person name="Mo K."/>
            <person name="Hu Y."/>
        </authorList>
    </citation>
    <scope>NUCLEOTIDE SEQUENCE [LARGE SCALE GENOMIC DNA]</scope>
    <source>
        <strain evidence="2 3">HB172011</strain>
    </source>
</reference>
<evidence type="ECO:0000313" key="2">
    <source>
        <dbReference type="EMBL" id="TPE52115.1"/>
    </source>
</evidence>
<dbReference type="OrthoDB" id="7832851at2"/>
<feature type="transmembrane region" description="Helical" evidence="1">
    <location>
        <begin position="6"/>
        <end position="25"/>
    </location>
</feature>
<proteinExistence type="predicted"/>
<feature type="transmembrane region" description="Helical" evidence="1">
    <location>
        <begin position="357"/>
        <end position="377"/>
    </location>
</feature>
<feature type="transmembrane region" description="Helical" evidence="1">
    <location>
        <begin position="173"/>
        <end position="197"/>
    </location>
</feature>
<feature type="transmembrane region" description="Helical" evidence="1">
    <location>
        <begin position="32"/>
        <end position="50"/>
    </location>
</feature>
<name>A0A501WUX8_9RHOB</name>
<gene>
    <name evidence="2" type="ORF">FJM51_06730</name>
</gene>
<keyword evidence="1" id="KW-1133">Transmembrane helix</keyword>
<accession>A0A501WUX8</accession>
<dbReference type="AlphaFoldDB" id="A0A501WUX8"/>
<keyword evidence="1" id="KW-0472">Membrane</keyword>
<feature type="transmembrane region" description="Helical" evidence="1">
    <location>
        <begin position="408"/>
        <end position="432"/>
    </location>
</feature>
<feature type="transmembrane region" description="Helical" evidence="1">
    <location>
        <begin position="209"/>
        <end position="227"/>
    </location>
</feature>
<feature type="transmembrane region" description="Helical" evidence="1">
    <location>
        <begin position="444"/>
        <end position="468"/>
    </location>
</feature>